<dbReference type="PANTHER" id="PTHR48011:SF55">
    <property type="entry name" value="PROTEIN KINASE DOMAIN-CONTAINING PROTEIN"/>
    <property type="match status" value="1"/>
</dbReference>
<dbReference type="Pfam" id="PF00069">
    <property type="entry name" value="Pkinase"/>
    <property type="match status" value="1"/>
</dbReference>
<evidence type="ECO:0000259" key="1">
    <source>
        <dbReference type="PROSITE" id="PS50011"/>
    </source>
</evidence>
<dbReference type="GO" id="GO:0004672">
    <property type="term" value="F:protein kinase activity"/>
    <property type="evidence" value="ECO:0007669"/>
    <property type="project" value="InterPro"/>
</dbReference>
<dbReference type="GO" id="GO:0007165">
    <property type="term" value="P:signal transduction"/>
    <property type="evidence" value="ECO:0007669"/>
    <property type="project" value="TreeGrafter"/>
</dbReference>
<proteinExistence type="predicted"/>
<keyword evidence="3" id="KW-1185">Reference proteome</keyword>
<dbReference type="InterPro" id="IPR011009">
    <property type="entry name" value="Kinase-like_dom_sf"/>
</dbReference>
<name>A0A067KLC3_JATCU</name>
<dbReference type="OrthoDB" id="8693905at2759"/>
<dbReference type="PROSITE" id="PS00108">
    <property type="entry name" value="PROTEIN_KINASE_ST"/>
    <property type="match status" value="1"/>
</dbReference>
<dbReference type="Proteomes" id="UP000027138">
    <property type="component" value="Unassembled WGS sequence"/>
</dbReference>
<dbReference type="PROSITE" id="PS50011">
    <property type="entry name" value="PROTEIN_KINASE_DOM"/>
    <property type="match status" value="1"/>
</dbReference>
<dbReference type="InterPro" id="IPR000719">
    <property type="entry name" value="Prot_kinase_dom"/>
</dbReference>
<dbReference type="EMBL" id="KK914578">
    <property type="protein sequence ID" value="KDP32604.1"/>
    <property type="molecule type" value="Genomic_DNA"/>
</dbReference>
<gene>
    <name evidence="2" type="ORF">JCGZ_13154</name>
</gene>
<organism evidence="2 3">
    <name type="scientific">Jatropha curcas</name>
    <name type="common">Barbados nut</name>
    <dbReference type="NCBI Taxonomy" id="180498"/>
    <lineage>
        <taxon>Eukaryota</taxon>
        <taxon>Viridiplantae</taxon>
        <taxon>Streptophyta</taxon>
        <taxon>Embryophyta</taxon>
        <taxon>Tracheophyta</taxon>
        <taxon>Spermatophyta</taxon>
        <taxon>Magnoliopsida</taxon>
        <taxon>eudicotyledons</taxon>
        <taxon>Gunneridae</taxon>
        <taxon>Pentapetalae</taxon>
        <taxon>rosids</taxon>
        <taxon>fabids</taxon>
        <taxon>Malpighiales</taxon>
        <taxon>Euphorbiaceae</taxon>
        <taxon>Crotonoideae</taxon>
        <taxon>Jatropheae</taxon>
        <taxon>Jatropha</taxon>
    </lineage>
</organism>
<dbReference type="PANTHER" id="PTHR48011">
    <property type="entry name" value="CCR4-NOT TRANSCRIPTIONAL COMPLEX SUBUNIT CAF120-RELATED"/>
    <property type="match status" value="1"/>
</dbReference>
<feature type="domain" description="Protein kinase" evidence="1">
    <location>
        <begin position="1"/>
        <end position="230"/>
    </location>
</feature>
<dbReference type="InterPro" id="IPR008271">
    <property type="entry name" value="Ser/Thr_kinase_AS"/>
</dbReference>
<sequence>MELASALQYEKQVLSNLGTSPYVVRCYGDEITELRNGEKIYNLLLEFCSRLSLGDHISLSGGGLPEIVVQNYTRDILRGLKYIHSHGYVHCDIKPGNILLVPGTGLRVGNYMAKIADFGLAKAMHGEEEECTGLRGTHMYMSPEMVKHKKLGYSADIWALGCVVLEMLTGKPVWEFRYSRDIILVIGYTNRVPAVPKHLSVKAKNFLGWCLDRRADQRLSADMLLEHPFVSMDEERNYTKHWFL</sequence>
<evidence type="ECO:0000313" key="3">
    <source>
        <dbReference type="Proteomes" id="UP000027138"/>
    </source>
</evidence>
<evidence type="ECO:0000313" key="2">
    <source>
        <dbReference type="EMBL" id="KDP32604.1"/>
    </source>
</evidence>
<dbReference type="AlphaFoldDB" id="A0A067KLC3"/>
<dbReference type="SUPFAM" id="SSF56112">
    <property type="entry name" value="Protein kinase-like (PK-like)"/>
    <property type="match status" value="1"/>
</dbReference>
<accession>A0A067KLC3</accession>
<reference evidence="2 3" key="1">
    <citation type="journal article" date="2014" name="PLoS ONE">
        <title>Global Analysis of Gene Expression Profiles in Physic Nut (Jatropha curcas L.) Seedlings Exposed to Salt Stress.</title>
        <authorList>
            <person name="Zhang L."/>
            <person name="Zhang C."/>
            <person name="Wu P."/>
            <person name="Chen Y."/>
            <person name="Li M."/>
            <person name="Jiang H."/>
            <person name="Wu G."/>
        </authorList>
    </citation>
    <scope>NUCLEOTIDE SEQUENCE [LARGE SCALE GENOMIC DNA]</scope>
    <source>
        <strain evidence="3">cv. GZQX0401</strain>
        <tissue evidence="2">Young leaves</tissue>
    </source>
</reference>
<dbReference type="InterPro" id="IPR052751">
    <property type="entry name" value="Plant_MAPKKK"/>
</dbReference>
<dbReference type="Gene3D" id="1.10.510.10">
    <property type="entry name" value="Transferase(Phosphotransferase) domain 1"/>
    <property type="match status" value="1"/>
</dbReference>
<protein>
    <recommendedName>
        <fullName evidence="1">Protein kinase domain-containing protein</fullName>
    </recommendedName>
</protein>
<dbReference type="STRING" id="180498.A0A067KLC3"/>
<dbReference type="SMART" id="SM00220">
    <property type="entry name" value="S_TKc"/>
    <property type="match status" value="1"/>
</dbReference>
<dbReference type="GO" id="GO:0005524">
    <property type="term" value="F:ATP binding"/>
    <property type="evidence" value="ECO:0007669"/>
    <property type="project" value="InterPro"/>
</dbReference>